<dbReference type="GO" id="GO:0016616">
    <property type="term" value="F:oxidoreductase activity, acting on the CH-OH group of donors, NAD or NADP as acceptor"/>
    <property type="evidence" value="ECO:0007669"/>
    <property type="project" value="TreeGrafter"/>
</dbReference>
<evidence type="ECO:0000313" key="4">
    <source>
        <dbReference type="Proteomes" id="UP000283426"/>
    </source>
</evidence>
<sequence>MEEYILITGASSGIGEATAIELSEEHRIILSGRNIEKLKEVQNKCHCPQKHLLWRCDLDKDRLQVYTSLNSLLTEQEISVKAFVHCAGMTKILPIKNFQSQYVDQIFNTNVFSAIEVLRSLLRKNNRKYLKNILFISALWSIRGDVGNSVYAASKGALNALVYSLSQELAPEIRVNAISPGAVLTPMTIGLLEEEEFRTKIEKEYPLGIGRPTDIVNSIQFLLSEKARWITGQNYVIDGGRSTL</sequence>
<name>A0A412W5U2_9BACT</name>
<evidence type="ECO:0000313" key="3">
    <source>
        <dbReference type="EMBL" id="RGV19380.1"/>
    </source>
</evidence>
<accession>A0A412W5U2</accession>
<dbReference type="AlphaFoldDB" id="A0A412W5U2"/>
<dbReference type="Gene3D" id="3.40.50.720">
    <property type="entry name" value="NAD(P)-binding Rossmann-like Domain"/>
    <property type="match status" value="1"/>
</dbReference>
<dbReference type="InterPro" id="IPR020904">
    <property type="entry name" value="Sc_DH/Rdtase_CS"/>
</dbReference>
<dbReference type="SUPFAM" id="SSF51735">
    <property type="entry name" value="NAD(P)-binding Rossmann-fold domains"/>
    <property type="match status" value="1"/>
</dbReference>
<comment type="caution">
    <text evidence="3">The sequence shown here is derived from an EMBL/GenBank/DDBJ whole genome shotgun (WGS) entry which is preliminary data.</text>
</comment>
<dbReference type="InterPro" id="IPR002347">
    <property type="entry name" value="SDR_fam"/>
</dbReference>
<dbReference type="EMBL" id="QRYW01000051">
    <property type="protein sequence ID" value="RGV19380.1"/>
    <property type="molecule type" value="Genomic_DNA"/>
</dbReference>
<evidence type="ECO:0000256" key="1">
    <source>
        <dbReference type="ARBA" id="ARBA00006484"/>
    </source>
</evidence>
<gene>
    <name evidence="3" type="ORF">DWW24_18560</name>
</gene>
<dbReference type="InterPro" id="IPR036291">
    <property type="entry name" value="NAD(P)-bd_dom_sf"/>
</dbReference>
<dbReference type="GO" id="GO:0006633">
    <property type="term" value="P:fatty acid biosynthetic process"/>
    <property type="evidence" value="ECO:0007669"/>
    <property type="project" value="TreeGrafter"/>
</dbReference>
<dbReference type="RefSeq" id="WP_118108541.1">
    <property type="nucleotide sequence ID" value="NZ_JADMYR010000048.1"/>
</dbReference>
<dbReference type="PROSITE" id="PS00061">
    <property type="entry name" value="ADH_SHORT"/>
    <property type="match status" value="1"/>
</dbReference>
<dbReference type="PRINTS" id="PR00081">
    <property type="entry name" value="GDHRDH"/>
</dbReference>
<dbReference type="PANTHER" id="PTHR42760:SF133">
    <property type="entry name" value="3-OXOACYL-[ACYL-CARRIER-PROTEIN] REDUCTASE"/>
    <property type="match status" value="1"/>
</dbReference>
<keyword evidence="2" id="KW-0560">Oxidoreductase</keyword>
<dbReference type="Proteomes" id="UP000283426">
    <property type="component" value="Unassembled WGS sequence"/>
</dbReference>
<protein>
    <submittedName>
        <fullName evidence="3">SDR family NAD(P)-dependent oxidoreductase</fullName>
    </submittedName>
</protein>
<dbReference type="PANTHER" id="PTHR42760">
    <property type="entry name" value="SHORT-CHAIN DEHYDROGENASES/REDUCTASES FAMILY MEMBER"/>
    <property type="match status" value="1"/>
</dbReference>
<comment type="similarity">
    <text evidence="1">Belongs to the short-chain dehydrogenases/reductases (SDR) family.</text>
</comment>
<dbReference type="CDD" id="cd05233">
    <property type="entry name" value="SDR_c"/>
    <property type="match status" value="1"/>
</dbReference>
<dbReference type="Pfam" id="PF13561">
    <property type="entry name" value="adh_short_C2"/>
    <property type="match status" value="1"/>
</dbReference>
<evidence type="ECO:0000256" key="2">
    <source>
        <dbReference type="ARBA" id="ARBA00023002"/>
    </source>
</evidence>
<organism evidence="3 4">
    <name type="scientific">Odoribacter splanchnicus</name>
    <dbReference type="NCBI Taxonomy" id="28118"/>
    <lineage>
        <taxon>Bacteria</taxon>
        <taxon>Pseudomonadati</taxon>
        <taxon>Bacteroidota</taxon>
        <taxon>Bacteroidia</taxon>
        <taxon>Bacteroidales</taxon>
        <taxon>Odoribacteraceae</taxon>
        <taxon>Odoribacter</taxon>
    </lineage>
</organism>
<reference evidence="3 4" key="1">
    <citation type="submission" date="2018-08" db="EMBL/GenBank/DDBJ databases">
        <title>A genome reference for cultivated species of the human gut microbiota.</title>
        <authorList>
            <person name="Zou Y."/>
            <person name="Xue W."/>
            <person name="Luo G."/>
        </authorList>
    </citation>
    <scope>NUCLEOTIDE SEQUENCE [LARGE SCALE GENOMIC DNA]</scope>
    <source>
        <strain evidence="3 4">AF14-6AC</strain>
    </source>
</reference>
<proteinExistence type="inferred from homology"/>
<dbReference type="GO" id="GO:0048038">
    <property type="term" value="F:quinone binding"/>
    <property type="evidence" value="ECO:0007669"/>
    <property type="project" value="TreeGrafter"/>
</dbReference>